<dbReference type="Proteomes" id="UP001321580">
    <property type="component" value="Unassembled WGS sequence"/>
</dbReference>
<dbReference type="Gene3D" id="3.40.605.10">
    <property type="entry name" value="Aldehyde Dehydrogenase, Chain A, domain 1"/>
    <property type="match status" value="1"/>
</dbReference>
<dbReference type="Pfam" id="PF00171">
    <property type="entry name" value="Aldedh"/>
    <property type="match status" value="1"/>
</dbReference>
<dbReference type="PANTHER" id="PTHR42991:SF1">
    <property type="entry name" value="ALDEHYDE DEHYDROGENASE"/>
    <property type="match status" value="1"/>
</dbReference>
<dbReference type="CDD" id="cd07147">
    <property type="entry name" value="ALDH_F21_RNP123"/>
    <property type="match status" value="1"/>
</dbReference>
<proteinExistence type="inferred from homology"/>
<dbReference type="PROSITE" id="PS00687">
    <property type="entry name" value="ALDEHYDE_DEHYDR_GLU"/>
    <property type="match status" value="1"/>
</dbReference>
<dbReference type="SUPFAM" id="SSF53720">
    <property type="entry name" value="ALDH-like"/>
    <property type="match status" value="1"/>
</dbReference>
<gene>
    <name evidence="6" type="ORF">QLQ15_10935</name>
</gene>
<evidence type="ECO:0000313" key="7">
    <source>
        <dbReference type="Proteomes" id="UP001321580"/>
    </source>
</evidence>
<protein>
    <submittedName>
        <fullName evidence="6">Aldehyde dehydrogenase family protein</fullName>
    </submittedName>
</protein>
<dbReference type="InterPro" id="IPR029510">
    <property type="entry name" value="Ald_DH_CS_GLU"/>
</dbReference>
<evidence type="ECO:0000313" key="6">
    <source>
        <dbReference type="EMBL" id="MDI9239418.1"/>
    </source>
</evidence>
<comment type="caution">
    <text evidence="6">The sequence shown here is derived from an EMBL/GenBank/DDBJ whole genome shotgun (WGS) entry which is preliminary data.</text>
</comment>
<dbReference type="EMBL" id="JASGBI010000001">
    <property type="protein sequence ID" value="MDI9239418.1"/>
    <property type="molecule type" value="Genomic_DNA"/>
</dbReference>
<sequence length="490" mass="53545">MAKKKRESRGRSGLKSSYPYYLANRPVAPNTDLEVLDKYSGQRATRVAMADAAAVRKAIVAGYQAREAMAAFPPDARRDVLEHCVKRFTERFDELAMALCIEAGKPIRDARGEVTRLIDSFRIAAGEATRIDGDVIELQISPRTRGYRGMVKRVPVGLCSFITPFNFPLNLVAHKVAPAIAAGCPFVLKPSEKTPIGALIIGEILAETDLPKGAFSVLACSTADAAQLVEDERIALLSFTGGLVGWDLKARAGRKKVTLELGGNAACIVDADPGAPLDEVVERMIFGAYYQSGQSCISVQRIYAHADIHDKLRRKLKAAVSKLRMGDPRDEHTFIGPMIDEAAAKRVEAWIRAARKGGAKQLAGGERTGNMVPATLLENVPHDSDLYCKEAFAPVALIEPFDDFDQAIDRVNDSDFGLQAGVFTGRLEHAMRAWDRLEVGGVIVGDVPSFRVDNMPYGGVKHSGLGREGIRYAIEDMTEQRLLVIRDRPR</sequence>
<dbReference type="Gene3D" id="3.40.309.10">
    <property type="entry name" value="Aldehyde Dehydrogenase, Chain A, domain 2"/>
    <property type="match status" value="1"/>
</dbReference>
<dbReference type="InterPro" id="IPR051020">
    <property type="entry name" value="ALDH-related_metabolic_enz"/>
</dbReference>
<feature type="active site" evidence="3">
    <location>
        <position position="260"/>
    </location>
</feature>
<dbReference type="InterPro" id="IPR015590">
    <property type="entry name" value="Aldehyde_DH_dom"/>
</dbReference>
<reference evidence="6 7" key="1">
    <citation type="submission" date="2023-05" db="EMBL/GenBank/DDBJ databases">
        <title>Lysobacter sp. strain LF1 Genome sequencing and assembly.</title>
        <authorList>
            <person name="Jung Y."/>
        </authorList>
    </citation>
    <scope>NUCLEOTIDE SEQUENCE [LARGE SCALE GENOMIC DNA]</scope>
    <source>
        <strain evidence="6 7">LF1</strain>
    </source>
</reference>
<accession>A0ABT6XHH6</accession>
<evidence type="ECO:0000256" key="1">
    <source>
        <dbReference type="ARBA" id="ARBA00009986"/>
    </source>
</evidence>
<dbReference type="RefSeq" id="WP_283212806.1">
    <property type="nucleotide sequence ID" value="NZ_JASGBI010000001.1"/>
</dbReference>
<dbReference type="InterPro" id="IPR016163">
    <property type="entry name" value="Ald_DH_C"/>
</dbReference>
<keyword evidence="2 4" id="KW-0560">Oxidoreductase</keyword>
<evidence type="ECO:0000256" key="3">
    <source>
        <dbReference type="PROSITE-ProRule" id="PRU10007"/>
    </source>
</evidence>
<dbReference type="InterPro" id="IPR016162">
    <property type="entry name" value="Ald_DH_N"/>
</dbReference>
<evidence type="ECO:0000259" key="5">
    <source>
        <dbReference type="Pfam" id="PF00171"/>
    </source>
</evidence>
<evidence type="ECO:0000256" key="2">
    <source>
        <dbReference type="ARBA" id="ARBA00023002"/>
    </source>
</evidence>
<name>A0ABT6XHH6_9GAMM</name>
<organism evidence="6 7">
    <name type="scientific">Lysobacter stagni</name>
    <dbReference type="NCBI Taxonomy" id="3045172"/>
    <lineage>
        <taxon>Bacteria</taxon>
        <taxon>Pseudomonadati</taxon>
        <taxon>Pseudomonadota</taxon>
        <taxon>Gammaproteobacteria</taxon>
        <taxon>Lysobacterales</taxon>
        <taxon>Lysobacteraceae</taxon>
        <taxon>Lysobacter</taxon>
    </lineage>
</organism>
<dbReference type="InterPro" id="IPR016161">
    <property type="entry name" value="Ald_DH/histidinol_DH"/>
</dbReference>
<dbReference type="PANTHER" id="PTHR42991">
    <property type="entry name" value="ALDEHYDE DEHYDROGENASE"/>
    <property type="match status" value="1"/>
</dbReference>
<keyword evidence="7" id="KW-1185">Reference proteome</keyword>
<feature type="domain" description="Aldehyde dehydrogenase" evidence="5">
    <location>
        <begin position="32"/>
        <end position="481"/>
    </location>
</feature>
<evidence type="ECO:0000256" key="4">
    <source>
        <dbReference type="RuleBase" id="RU003345"/>
    </source>
</evidence>
<comment type="similarity">
    <text evidence="1 4">Belongs to the aldehyde dehydrogenase family.</text>
</comment>